<dbReference type="GO" id="GO:0000155">
    <property type="term" value="F:phosphorelay sensor kinase activity"/>
    <property type="evidence" value="ECO:0007669"/>
    <property type="project" value="InterPro"/>
</dbReference>
<dbReference type="EMBL" id="JAEKPD010000013">
    <property type="protein sequence ID" value="MBJ3763591.1"/>
    <property type="molecule type" value="Genomic_DNA"/>
</dbReference>
<name>A0A934MEM4_9RHOB</name>
<accession>A0A934MEM4</accession>
<evidence type="ECO:0000313" key="3">
    <source>
        <dbReference type="Proteomes" id="UP000642488"/>
    </source>
</evidence>
<feature type="domain" description="HPr kinase/phosphorylase C-terminal" evidence="1">
    <location>
        <begin position="4"/>
        <end position="77"/>
    </location>
</feature>
<dbReference type="Gene3D" id="3.40.50.300">
    <property type="entry name" value="P-loop containing nucleotide triphosphate hydrolases"/>
    <property type="match status" value="1"/>
</dbReference>
<dbReference type="GO" id="GO:0005524">
    <property type="term" value="F:ATP binding"/>
    <property type="evidence" value="ECO:0007669"/>
    <property type="project" value="InterPro"/>
</dbReference>
<protein>
    <submittedName>
        <fullName evidence="2">Serine kinase</fullName>
    </submittedName>
</protein>
<dbReference type="InterPro" id="IPR027417">
    <property type="entry name" value="P-loop_NTPase"/>
</dbReference>
<dbReference type="SUPFAM" id="SSF53795">
    <property type="entry name" value="PEP carboxykinase-like"/>
    <property type="match status" value="1"/>
</dbReference>
<dbReference type="AlphaFoldDB" id="A0A934MEM4"/>
<keyword evidence="2" id="KW-0418">Kinase</keyword>
<gene>
    <name evidence="2" type="ORF">ILP92_12615</name>
</gene>
<organism evidence="2 3">
    <name type="scientific">Palleronia pontilimi</name>
    <dbReference type="NCBI Taxonomy" id="1964209"/>
    <lineage>
        <taxon>Bacteria</taxon>
        <taxon>Pseudomonadati</taxon>
        <taxon>Pseudomonadota</taxon>
        <taxon>Alphaproteobacteria</taxon>
        <taxon>Rhodobacterales</taxon>
        <taxon>Roseobacteraceae</taxon>
        <taxon>Palleronia</taxon>
    </lineage>
</organism>
<dbReference type="Pfam" id="PF07475">
    <property type="entry name" value="Hpr_kinase_C"/>
    <property type="match status" value="1"/>
</dbReference>
<evidence type="ECO:0000313" key="2">
    <source>
        <dbReference type="EMBL" id="MBJ3763591.1"/>
    </source>
</evidence>
<dbReference type="GO" id="GO:0006109">
    <property type="term" value="P:regulation of carbohydrate metabolic process"/>
    <property type="evidence" value="ECO:0007669"/>
    <property type="project" value="InterPro"/>
</dbReference>
<keyword evidence="2" id="KW-0808">Transferase</keyword>
<keyword evidence="3" id="KW-1185">Reference proteome</keyword>
<dbReference type="InterPro" id="IPR011104">
    <property type="entry name" value="Hpr_kin/Pase_C"/>
</dbReference>
<evidence type="ECO:0000259" key="1">
    <source>
        <dbReference type="Pfam" id="PF07475"/>
    </source>
</evidence>
<comment type="caution">
    <text evidence="2">The sequence shown here is derived from an EMBL/GenBank/DDBJ whole genome shotgun (WGS) entry which is preliminary data.</text>
</comment>
<proteinExistence type="predicted"/>
<dbReference type="Proteomes" id="UP000642488">
    <property type="component" value="Unassembled WGS sequence"/>
</dbReference>
<sequence length="138" mass="14599">MVAHASAAALDGSGVLILGASGTGKSRLALGLLAHGFHLVADDRTCLGRRGADLIAWAPASILGRIEARGVGILNATPAPPTRIRLVVDLDRDEPDRLPPHRTWSARGWTGPLVHGRGNPDLLWAILQYLKAGRADRP</sequence>
<reference evidence="2" key="1">
    <citation type="submission" date="2020-12" db="EMBL/GenBank/DDBJ databases">
        <title>Bacterial taxonomy.</title>
        <authorList>
            <person name="Pan X."/>
        </authorList>
    </citation>
    <scope>NUCLEOTIDE SEQUENCE</scope>
    <source>
        <strain evidence="2">KCTC 52957</strain>
    </source>
</reference>